<dbReference type="NCBIfam" id="TIGR02032">
    <property type="entry name" value="GG-red-SF"/>
    <property type="match status" value="1"/>
</dbReference>
<name>A0A382EQ91_9ZZZZ</name>
<dbReference type="PANTHER" id="PTHR42685">
    <property type="entry name" value="GERANYLGERANYL DIPHOSPHATE REDUCTASE"/>
    <property type="match status" value="1"/>
</dbReference>
<feature type="non-terminal residue" evidence="1">
    <location>
        <position position="1"/>
    </location>
</feature>
<organism evidence="1">
    <name type="scientific">marine metagenome</name>
    <dbReference type="NCBI Taxonomy" id="408172"/>
    <lineage>
        <taxon>unclassified sequences</taxon>
        <taxon>metagenomes</taxon>
        <taxon>ecological metagenomes</taxon>
    </lineage>
</organism>
<reference evidence="1" key="1">
    <citation type="submission" date="2018-05" db="EMBL/GenBank/DDBJ databases">
        <authorList>
            <person name="Lanie J.A."/>
            <person name="Ng W.-L."/>
            <person name="Kazmierczak K.M."/>
            <person name="Andrzejewski T.M."/>
            <person name="Davidsen T.M."/>
            <person name="Wayne K.J."/>
            <person name="Tettelin H."/>
            <person name="Glass J.I."/>
            <person name="Rusch D."/>
            <person name="Podicherti R."/>
            <person name="Tsui H.-C.T."/>
            <person name="Winkler M.E."/>
        </authorList>
    </citation>
    <scope>NUCLEOTIDE SEQUENCE</scope>
</reference>
<dbReference type="PRINTS" id="PR00420">
    <property type="entry name" value="RNGMNOXGNASE"/>
</dbReference>
<protein>
    <submittedName>
        <fullName evidence="1">Uncharacterized protein</fullName>
    </submittedName>
</protein>
<evidence type="ECO:0000313" key="1">
    <source>
        <dbReference type="EMBL" id="SVB52910.1"/>
    </source>
</evidence>
<dbReference type="PANTHER" id="PTHR42685:SF22">
    <property type="entry name" value="CONDITIONED MEDIUM FACTOR RECEPTOR 1"/>
    <property type="match status" value="1"/>
</dbReference>
<dbReference type="InterPro" id="IPR050407">
    <property type="entry name" value="Geranylgeranyl_reductase"/>
</dbReference>
<accession>A0A382EQ91</accession>
<dbReference type="SUPFAM" id="SSF51905">
    <property type="entry name" value="FAD/NAD(P)-binding domain"/>
    <property type="match status" value="1"/>
</dbReference>
<dbReference type="GO" id="GO:0016628">
    <property type="term" value="F:oxidoreductase activity, acting on the CH-CH group of donors, NAD or NADP as acceptor"/>
    <property type="evidence" value="ECO:0007669"/>
    <property type="project" value="InterPro"/>
</dbReference>
<dbReference type="InterPro" id="IPR036188">
    <property type="entry name" value="FAD/NAD-bd_sf"/>
</dbReference>
<gene>
    <name evidence="1" type="ORF">METZ01_LOCUS205764</name>
</gene>
<dbReference type="EMBL" id="UINC01045762">
    <property type="protein sequence ID" value="SVB52910.1"/>
    <property type="molecule type" value="Genomic_DNA"/>
</dbReference>
<sequence length="391" mass="43610">VKVVDVAVVGGGPAGSSAAREASERGLSVLLFDHAHPRRKACGGGLPVKGIEWMDAPDSAIEGHMTSISFTYKNTKLKVPVNKGKLIRRDDWDFYLYNRAKEAGAGHIAERVKSLENSSGNWVINDKYKAKYIIGADGVNGFTRRHFMEKISREHLFAAAGYYLSIKPIENEVEFILGALPGKEGYLWVFPKSDHYNIGYCYNAGTPGMKEALHKLMNERWPGEFIENGKWKLAESGKIVNCKQFGSAIPSYNDPELFDEPVSGSNWVLCGDAAGHVNPIHGEGLNHATLGGRLAAKAISKGDPTLFEKYWRSHYSRDMYRAAKTKHRIYRSFFMKLGFALGRTPALFGMLAELTRGEYEGKATTSFWFKLPMAVLQALFFMKHKELKNTT</sequence>
<proteinExistence type="predicted"/>
<dbReference type="Gene3D" id="3.50.50.60">
    <property type="entry name" value="FAD/NAD(P)-binding domain"/>
    <property type="match status" value="1"/>
</dbReference>
<dbReference type="InterPro" id="IPR011777">
    <property type="entry name" value="Geranylgeranyl_Rdtase_fam"/>
</dbReference>
<dbReference type="Pfam" id="PF12831">
    <property type="entry name" value="FAD_oxidored"/>
    <property type="match status" value="1"/>
</dbReference>
<dbReference type="AlphaFoldDB" id="A0A382EQ91"/>